<dbReference type="InterPro" id="IPR051413">
    <property type="entry name" value="K/Na_HCN_channel"/>
</dbReference>
<proteinExistence type="predicted"/>
<dbReference type="Pfam" id="PF00027">
    <property type="entry name" value="cNMP_binding"/>
    <property type="match status" value="1"/>
</dbReference>
<dbReference type="InterPro" id="IPR018488">
    <property type="entry name" value="cNMP-bd_CS"/>
</dbReference>
<reference evidence="3" key="1">
    <citation type="submission" date="2020-05" db="EMBL/GenBank/DDBJ databases">
        <title>Phylogenomic resolution of chytrid fungi.</title>
        <authorList>
            <person name="Stajich J.E."/>
            <person name="Amses K."/>
            <person name="Simmons R."/>
            <person name="Seto K."/>
            <person name="Myers J."/>
            <person name="Bonds A."/>
            <person name="Quandt C.A."/>
            <person name="Barry K."/>
            <person name="Liu P."/>
            <person name="Grigoriev I."/>
            <person name="Longcore J.E."/>
            <person name="James T.Y."/>
        </authorList>
    </citation>
    <scope>NUCLEOTIDE SEQUENCE</scope>
    <source>
        <strain evidence="3">JEL0513</strain>
    </source>
</reference>
<dbReference type="EMBL" id="JADGJH010001045">
    <property type="protein sequence ID" value="KAJ3119578.1"/>
    <property type="molecule type" value="Genomic_DNA"/>
</dbReference>
<dbReference type="AlphaFoldDB" id="A0AAD5SZ03"/>
<evidence type="ECO:0000313" key="4">
    <source>
        <dbReference type="Proteomes" id="UP001211907"/>
    </source>
</evidence>
<dbReference type="SUPFAM" id="SSF51206">
    <property type="entry name" value="cAMP-binding domain-like"/>
    <property type="match status" value="1"/>
</dbReference>
<feature type="coiled-coil region" evidence="1">
    <location>
        <begin position="7"/>
        <end position="34"/>
    </location>
</feature>
<dbReference type="PANTHER" id="PTHR45689:SF5">
    <property type="entry name" value="I[[H]] CHANNEL, ISOFORM E"/>
    <property type="match status" value="1"/>
</dbReference>
<dbReference type="PRINTS" id="PR00103">
    <property type="entry name" value="CAMPKINASE"/>
</dbReference>
<dbReference type="CDD" id="cd00038">
    <property type="entry name" value="CAP_ED"/>
    <property type="match status" value="1"/>
</dbReference>
<dbReference type="InterPro" id="IPR000595">
    <property type="entry name" value="cNMP-bd_dom"/>
</dbReference>
<organism evidence="3 4">
    <name type="scientific">Physocladia obscura</name>
    <dbReference type="NCBI Taxonomy" id="109957"/>
    <lineage>
        <taxon>Eukaryota</taxon>
        <taxon>Fungi</taxon>
        <taxon>Fungi incertae sedis</taxon>
        <taxon>Chytridiomycota</taxon>
        <taxon>Chytridiomycota incertae sedis</taxon>
        <taxon>Chytridiomycetes</taxon>
        <taxon>Chytridiales</taxon>
        <taxon>Chytriomycetaceae</taxon>
        <taxon>Physocladia</taxon>
    </lineage>
</organism>
<dbReference type="InterPro" id="IPR018490">
    <property type="entry name" value="cNMP-bd_dom_sf"/>
</dbReference>
<dbReference type="InterPro" id="IPR014710">
    <property type="entry name" value="RmlC-like_jellyroll"/>
</dbReference>
<dbReference type="PROSITE" id="PS00889">
    <property type="entry name" value="CNMP_BINDING_2"/>
    <property type="match status" value="1"/>
</dbReference>
<dbReference type="PANTHER" id="PTHR45689">
    <property type="entry name" value="I[[H]] CHANNEL, ISOFORM E"/>
    <property type="match status" value="1"/>
</dbReference>
<evidence type="ECO:0000313" key="3">
    <source>
        <dbReference type="EMBL" id="KAJ3119578.1"/>
    </source>
</evidence>
<name>A0AAD5SZ03_9FUNG</name>
<keyword evidence="4" id="KW-1185">Reference proteome</keyword>
<dbReference type="GO" id="GO:0005249">
    <property type="term" value="F:voltage-gated potassium channel activity"/>
    <property type="evidence" value="ECO:0007669"/>
    <property type="project" value="TreeGrafter"/>
</dbReference>
<protein>
    <recommendedName>
        <fullName evidence="2">Cyclic nucleotide-binding domain-containing protein</fullName>
    </recommendedName>
</protein>
<dbReference type="PROSITE" id="PS50042">
    <property type="entry name" value="CNMP_BINDING_3"/>
    <property type="match status" value="1"/>
</dbReference>
<dbReference type="GO" id="GO:0003254">
    <property type="term" value="P:regulation of membrane depolarization"/>
    <property type="evidence" value="ECO:0007669"/>
    <property type="project" value="TreeGrafter"/>
</dbReference>
<accession>A0AAD5SZ03</accession>
<dbReference type="GO" id="GO:0035725">
    <property type="term" value="P:sodium ion transmembrane transport"/>
    <property type="evidence" value="ECO:0007669"/>
    <property type="project" value="TreeGrafter"/>
</dbReference>
<feature type="domain" description="Cyclic nucleotide-binding" evidence="2">
    <location>
        <begin position="61"/>
        <end position="138"/>
    </location>
</feature>
<dbReference type="SMART" id="SM00100">
    <property type="entry name" value="cNMP"/>
    <property type="match status" value="1"/>
</dbReference>
<keyword evidence="1" id="KW-0175">Coiled coil</keyword>
<comment type="caution">
    <text evidence="3">The sequence shown here is derived from an EMBL/GenBank/DDBJ whole genome shotgun (WGS) entry which is preliminary data.</text>
</comment>
<gene>
    <name evidence="3" type="ORF">HK100_000248</name>
</gene>
<dbReference type="GO" id="GO:0098855">
    <property type="term" value="C:HCN channel complex"/>
    <property type="evidence" value="ECO:0007669"/>
    <property type="project" value="TreeGrafter"/>
</dbReference>
<evidence type="ECO:0000256" key="1">
    <source>
        <dbReference type="SAM" id="Coils"/>
    </source>
</evidence>
<evidence type="ECO:0000259" key="2">
    <source>
        <dbReference type="PROSITE" id="PS50042"/>
    </source>
</evidence>
<sequence>MNESLRMEIAAHNCKELIQKVNFLRREANDGRDELFVGRIATVLIACYFVPGDVIITQGEYFILSGTVDIIVNGNHVVSFNDGAFFGEVALIANIPRTATVQASSSCSMYRLTRPDFMRILTEFEDVKQRIDVIYNERMAKVKLEEEARKLAAGTAVIS</sequence>
<dbReference type="Gene3D" id="2.60.120.10">
    <property type="entry name" value="Jelly Rolls"/>
    <property type="match status" value="1"/>
</dbReference>
<dbReference type="Proteomes" id="UP001211907">
    <property type="component" value="Unassembled WGS sequence"/>
</dbReference>